<dbReference type="InterPro" id="IPR038764">
    <property type="entry name" value="GNAT_N_AcTrfase_prd"/>
</dbReference>
<gene>
    <name evidence="2" type="ORF">G5C60_37535</name>
</gene>
<feature type="region of interest" description="Disordered" evidence="1">
    <location>
        <begin position="1"/>
        <end position="29"/>
    </location>
</feature>
<comment type="caution">
    <text evidence="2">The sequence shown here is derived from an EMBL/GenBank/DDBJ whole genome shotgun (WGS) entry which is preliminary data.</text>
</comment>
<keyword evidence="3" id="KW-1185">Reference proteome</keyword>
<dbReference type="PANTHER" id="PTHR41700">
    <property type="entry name" value="GCN5-RELATED N-ACETYLTRANSFERASE"/>
    <property type="match status" value="1"/>
</dbReference>
<name>A0A6G4VGC0_9ACTN</name>
<accession>A0A6G4VGC0</accession>
<dbReference type="Proteomes" id="UP000472335">
    <property type="component" value="Unassembled WGS sequence"/>
</dbReference>
<proteinExistence type="predicted"/>
<dbReference type="Gene3D" id="3.40.630.30">
    <property type="match status" value="1"/>
</dbReference>
<dbReference type="PANTHER" id="PTHR41700:SF1">
    <property type="entry name" value="N-ACETYLTRANSFERASE DOMAIN-CONTAINING PROTEIN"/>
    <property type="match status" value="1"/>
</dbReference>
<organism evidence="2 3">
    <name type="scientific">Streptomyces scabichelini</name>
    <dbReference type="NCBI Taxonomy" id="2711217"/>
    <lineage>
        <taxon>Bacteria</taxon>
        <taxon>Bacillati</taxon>
        <taxon>Actinomycetota</taxon>
        <taxon>Actinomycetes</taxon>
        <taxon>Kitasatosporales</taxon>
        <taxon>Streptomycetaceae</taxon>
        <taxon>Streptomyces</taxon>
    </lineage>
</organism>
<dbReference type="InterPro" id="IPR016181">
    <property type="entry name" value="Acyl_CoA_acyltransferase"/>
</dbReference>
<dbReference type="SUPFAM" id="SSF55729">
    <property type="entry name" value="Acyl-CoA N-acyltransferases (Nat)"/>
    <property type="match status" value="1"/>
</dbReference>
<dbReference type="RefSeq" id="WP_165266300.1">
    <property type="nucleotide sequence ID" value="NZ_JAAKZY010000173.1"/>
</dbReference>
<evidence type="ECO:0008006" key="4">
    <source>
        <dbReference type="Google" id="ProtNLM"/>
    </source>
</evidence>
<evidence type="ECO:0000256" key="1">
    <source>
        <dbReference type="SAM" id="MobiDB-lite"/>
    </source>
</evidence>
<evidence type="ECO:0000313" key="2">
    <source>
        <dbReference type="EMBL" id="NGO13149.1"/>
    </source>
</evidence>
<evidence type="ECO:0000313" key="3">
    <source>
        <dbReference type="Proteomes" id="UP000472335"/>
    </source>
</evidence>
<protein>
    <recommendedName>
        <fullName evidence="4">GNAT family N-acetyltransferase</fullName>
    </recommendedName>
</protein>
<dbReference type="EMBL" id="JAAKZY010000173">
    <property type="protein sequence ID" value="NGO13149.1"/>
    <property type="molecule type" value="Genomic_DNA"/>
</dbReference>
<dbReference type="AlphaFoldDB" id="A0A6G4VGC0"/>
<reference evidence="2 3" key="1">
    <citation type="submission" date="2020-02" db="EMBL/GenBank/DDBJ databases">
        <title>Whole-genome analyses of novel actinobacteria.</title>
        <authorList>
            <person name="Sahin N."/>
            <person name="Gencbay T."/>
        </authorList>
    </citation>
    <scope>NUCLEOTIDE SEQUENCE [LARGE SCALE GENOMIC DNA]</scope>
    <source>
        <strain evidence="2 3">HC44</strain>
    </source>
</reference>
<sequence>MSSRSHPSPPTTSSTTARQDADEAAAGAAVTVRPVSEADACVDASRLLARVFGTSYDASPVQHDVLRSLAHAGGCVIGAYRDGRLVGTAACVAGAPHSTDLYSLIAGVDADVTGGGIGYALKLAQRAWGLDRGATTMRWTFDPLLRRNAYFNLTRLGAVASAYIPDFYAPLNDAVNRNDLTDRLVARWTLDRPVGARPPAEEPADARTILRPVEGLPVLGEPDGEAVLKLWVPRDAEALRGTSPDRARRWRHAVREAFTAAVDQGYTARGMTRDGWYLLVRDTRAAQDGPARDREVA</sequence>